<evidence type="ECO:0000259" key="11">
    <source>
        <dbReference type="Pfam" id="PF00593"/>
    </source>
</evidence>
<keyword evidence="5 9" id="KW-0798">TonB box</keyword>
<evidence type="ECO:0000313" key="13">
    <source>
        <dbReference type="EMBL" id="TMQ59375.1"/>
    </source>
</evidence>
<dbReference type="PANTHER" id="PTHR47234">
    <property type="match status" value="1"/>
</dbReference>
<keyword evidence="2 8" id="KW-0813">Transport</keyword>
<name>A0A538T6W6_UNCEI</name>
<dbReference type="Pfam" id="PF13620">
    <property type="entry name" value="CarboxypepD_reg"/>
    <property type="match status" value="1"/>
</dbReference>
<keyword evidence="6 8" id="KW-0472">Membrane</keyword>
<evidence type="ECO:0000256" key="6">
    <source>
        <dbReference type="ARBA" id="ARBA00023136"/>
    </source>
</evidence>
<proteinExistence type="inferred from homology"/>
<dbReference type="Gene3D" id="2.40.170.20">
    <property type="entry name" value="TonB-dependent receptor, beta-barrel domain"/>
    <property type="match status" value="1"/>
</dbReference>
<comment type="subcellular location">
    <subcellularLocation>
        <location evidence="1 8">Cell outer membrane</location>
        <topology evidence="1 8">Multi-pass membrane protein</topology>
    </subcellularLocation>
</comment>
<evidence type="ECO:0000256" key="1">
    <source>
        <dbReference type="ARBA" id="ARBA00004571"/>
    </source>
</evidence>
<dbReference type="Gene3D" id="2.170.130.10">
    <property type="entry name" value="TonB-dependent receptor, plug domain"/>
    <property type="match status" value="1"/>
</dbReference>
<comment type="similarity">
    <text evidence="8 9">Belongs to the TonB-dependent receptor family.</text>
</comment>
<dbReference type="Pfam" id="PF07715">
    <property type="entry name" value="Plug"/>
    <property type="match status" value="1"/>
</dbReference>
<evidence type="ECO:0000256" key="8">
    <source>
        <dbReference type="PROSITE-ProRule" id="PRU01360"/>
    </source>
</evidence>
<dbReference type="EMBL" id="VBOW01000022">
    <property type="protein sequence ID" value="TMQ59375.1"/>
    <property type="molecule type" value="Genomic_DNA"/>
</dbReference>
<keyword evidence="10" id="KW-0732">Signal</keyword>
<keyword evidence="3 8" id="KW-1134">Transmembrane beta strand</keyword>
<dbReference type="Gene3D" id="2.60.40.1120">
    <property type="entry name" value="Carboxypeptidase-like, regulatory domain"/>
    <property type="match status" value="1"/>
</dbReference>
<dbReference type="AlphaFoldDB" id="A0A538T6W6"/>
<protein>
    <submittedName>
        <fullName evidence="13">PEGA domain-containing protein</fullName>
    </submittedName>
</protein>
<sequence>MKLVSCIAGIVGVLILFAARPAAAQTTTIAGSIADSTGEALPSAVIRVDGTSLRATSSATGAYRIEGVPAGTHTLRVVLIGYKPSSREVTASAGETLSVDFTLSRAPILIAPTEIVVGSRAPHTAADELAVPVDVYTSEAIAKQGASETTQILQSLSPSVNFPRQSVTDATDVVRPFTLRGLSPDHTLVLVNGARRHQTALVNTFAYGTGAGSSGVDMNAIPASAIDRIEVLRDGASAQYGSDAIAGVVNVVTKKGRFTPFVNVASGRYTPDDYPDDGTTVDVNGGWGTALGSGSLALFGEFLDRQPTNRAWADPGDISGTGLPDSVDSEGHVVIKRNPVPQPNHHWGDGLEKDVLTYGDLRVPLNGAGSSQVYAHGGYSFRKGTGDGYRRYADSDRNWPQIYPLGYLPEFDPNVRDYSVASGVWVRPAGWSVDAGASFGHNDFEYKLRNTLNVSLGPCLGVPCAPGPDGVLGTSDDPGIPNQTSFFAGQLRRDEIIGSVNASRPLKVGLPSALNVAVGAAYRHEKYQIQRGEFASWVDGGDTTQVGGDAPGGSQVFPGFAPSDEANASRDNFGAYTDLETNLTPKLLTDVAGRFENYSDFGSVVTGKLAARLQPSQRITLRAAASTGFRAPGLGQIHFSKVVTNFIGGTPEEIGIFPVDHPAARLLGSKPLKEETSVNLSAGLALSPRDNLTITADYFNIKINDRILLGATFDDDSTRAILTRGGYSGISGVQYFTNGLDTRTQGVDVTADLRVPLGGIKKVGITGSVNYTKNEITRVDPLPAVLANSAETGLLDVVTRVAIEEERPDWRGTLAADYSGGEFHALGRGSYYGRFASAQPGFCDACRETYGAKTLFDAEVGYRLASMDLSIGARNIFDTYPDHPRIDANNNFGTFPWAAASPFGYNGRYVYVRSAIPLTR</sequence>
<feature type="domain" description="TonB-dependent receptor-like beta-barrel" evidence="11">
    <location>
        <begin position="374"/>
        <end position="876"/>
    </location>
</feature>
<comment type="caution">
    <text evidence="13">The sequence shown here is derived from an EMBL/GenBank/DDBJ whole genome shotgun (WGS) entry which is preliminary data.</text>
</comment>
<evidence type="ECO:0000256" key="2">
    <source>
        <dbReference type="ARBA" id="ARBA00022448"/>
    </source>
</evidence>
<dbReference type="PROSITE" id="PS52016">
    <property type="entry name" value="TONB_DEPENDENT_REC_3"/>
    <property type="match status" value="1"/>
</dbReference>
<dbReference type="InterPro" id="IPR036942">
    <property type="entry name" value="Beta-barrel_TonB_sf"/>
</dbReference>
<keyword evidence="4 8" id="KW-0812">Transmembrane</keyword>
<dbReference type="InterPro" id="IPR012910">
    <property type="entry name" value="Plug_dom"/>
</dbReference>
<dbReference type="SUPFAM" id="SSF49452">
    <property type="entry name" value="Starch-binding domain-like"/>
    <property type="match status" value="1"/>
</dbReference>
<evidence type="ECO:0000313" key="14">
    <source>
        <dbReference type="Proteomes" id="UP000316852"/>
    </source>
</evidence>
<dbReference type="InterPro" id="IPR037066">
    <property type="entry name" value="Plug_dom_sf"/>
</dbReference>
<reference evidence="13 14" key="1">
    <citation type="journal article" date="2019" name="Nat. Microbiol.">
        <title>Mediterranean grassland soil C-N compound turnover is dependent on rainfall and depth, and is mediated by genomically divergent microorganisms.</title>
        <authorList>
            <person name="Diamond S."/>
            <person name="Andeer P.F."/>
            <person name="Li Z."/>
            <person name="Crits-Christoph A."/>
            <person name="Burstein D."/>
            <person name="Anantharaman K."/>
            <person name="Lane K.R."/>
            <person name="Thomas B.C."/>
            <person name="Pan C."/>
            <person name="Northen T.R."/>
            <person name="Banfield J.F."/>
        </authorList>
    </citation>
    <scope>NUCLEOTIDE SEQUENCE [LARGE SCALE GENOMIC DNA]</scope>
    <source>
        <strain evidence="13">WS_6</strain>
    </source>
</reference>
<dbReference type="SUPFAM" id="SSF56935">
    <property type="entry name" value="Porins"/>
    <property type="match status" value="1"/>
</dbReference>
<evidence type="ECO:0000256" key="4">
    <source>
        <dbReference type="ARBA" id="ARBA00022692"/>
    </source>
</evidence>
<gene>
    <name evidence="13" type="ORF">E6K76_04720</name>
</gene>
<evidence type="ECO:0000256" key="10">
    <source>
        <dbReference type="SAM" id="SignalP"/>
    </source>
</evidence>
<dbReference type="InterPro" id="IPR039426">
    <property type="entry name" value="TonB-dep_rcpt-like"/>
</dbReference>
<dbReference type="CDD" id="cd01347">
    <property type="entry name" value="ligand_gated_channel"/>
    <property type="match status" value="1"/>
</dbReference>
<evidence type="ECO:0000256" key="3">
    <source>
        <dbReference type="ARBA" id="ARBA00022452"/>
    </source>
</evidence>
<dbReference type="PANTHER" id="PTHR47234:SF3">
    <property type="entry name" value="SECRETIN_TONB SHORT N-TERMINAL DOMAIN-CONTAINING PROTEIN"/>
    <property type="match status" value="1"/>
</dbReference>
<dbReference type="Pfam" id="PF00593">
    <property type="entry name" value="TonB_dep_Rec_b-barrel"/>
    <property type="match status" value="1"/>
</dbReference>
<dbReference type="GO" id="GO:0009279">
    <property type="term" value="C:cell outer membrane"/>
    <property type="evidence" value="ECO:0007669"/>
    <property type="project" value="UniProtKB-SubCell"/>
</dbReference>
<evidence type="ECO:0000259" key="12">
    <source>
        <dbReference type="Pfam" id="PF07715"/>
    </source>
</evidence>
<dbReference type="Proteomes" id="UP000316852">
    <property type="component" value="Unassembled WGS sequence"/>
</dbReference>
<evidence type="ECO:0000256" key="5">
    <source>
        <dbReference type="ARBA" id="ARBA00023077"/>
    </source>
</evidence>
<dbReference type="InterPro" id="IPR000531">
    <property type="entry name" value="Beta-barrel_TonB"/>
</dbReference>
<feature type="signal peptide" evidence="10">
    <location>
        <begin position="1"/>
        <end position="24"/>
    </location>
</feature>
<keyword evidence="7 8" id="KW-0998">Cell outer membrane</keyword>
<accession>A0A538T6W6</accession>
<evidence type="ECO:0000256" key="9">
    <source>
        <dbReference type="RuleBase" id="RU003357"/>
    </source>
</evidence>
<organism evidence="13 14">
    <name type="scientific">Eiseniibacteriota bacterium</name>
    <dbReference type="NCBI Taxonomy" id="2212470"/>
    <lineage>
        <taxon>Bacteria</taxon>
        <taxon>Candidatus Eiseniibacteriota</taxon>
    </lineage>
</organism>
<dbReference type="GO" id="GO:0030246">
    <property type="term" value="F:carbohydrate binding"/>
    <property type="evidence" value="ECO:0007669"/>
    <property type="project" value="InterPro"/>
</dbReference>
<feature type="domain" description="TonB-dependent receptor plug" evidence="12">
    <location>
        <begin position="128"/>
        <end position="248"/>
    </location>
</feature>
<evidence type="ECO:0000256" key="7">
    <source>
        <dbReference type="ARBA" id="ARBA00023237"/>
    </source>
</evidence>
<dbReference type="InterPro" id="IPR013784">
    <property type="entry name" value="Carb-bd-like_fold"/>
</dbReference>
<feature type="chain" id="PRO_5021839951" evidence="10">
    <location>
        <begin position="25"/>
        <end position="920"/>
    </location>
</feature>